<evidence type="ECO:0000313" key="4">
    <source>
        <dbReference type="Proteomes" id="UP000199354"/>
    </source>
</evidence>
<evidence type="ECO:0000256" key="1">
    <source>
        <dbReference type="ARBA" id="ARBA00022679"/>
    </source>
</evidence>
<dbReference type="GO" id="GO:0008897">
    <property type="term" value="F:holo-[acyl-carrier-protein] synthase activity"/>
    <property type="evidence" value="ECO:0007669"/>
    <property type="project" value="InterPro"/>
</dbReference>
<feature type="domain" description="4'-phosphopantetheinyl transferase" evidence="2">
    <location>
        <begin position="104"/>
        <end position="199"/>
    </location>
</feature>
<dbReference type="GO" id="GO:0000287">
    <property type="term" value="F:magnesium ion binding"/>
    <property type="evidence" value="ECO:0007669"/>
    <property type="project" value="InterPro"/>
</dbReference>
<dbReference type="InterPro" id="IPR008278">
    <property type="entry name" value="4-PPantetheinyl_Trfase_dom"/>
</dbReference>
<dbReference type="RefSeq" id="WP_091143760.1">
    <property type="nucleotide sequence ID" value="NZ_FMVF01000010.1"/>
</dbReference>
<protein>
    <submittedName>
        <fullName evidence="3">Phosphopantetheinyl transferase</fullName>
    </submittedName>
</protein>
<evidence type="ECO:0000259" key="2">
    <source>
        <dbReference type="Pfam" id="PF01648"/>
    </source>
</evidence>
<organism evidence="3 4">
    <name type="scientific">Flavobacterium caeni</name>
    <dbReference type="NCBI Taxonomy" id="490189"/>
    <lineage>
        <taxon>Bacteria</taxon>
        <taxon>Pseudomonadati</taxon>
        <taxon>Bacteroidota</taxon>
        <taxon>Flavobacteriia</taxon>
        <taxon>Flavobacteriales</taxon>
        <taxon>Flavobacteriaceae</taxon>
        <taxon>Flavobacterium</taxon>
    </lineage>
</organism>
<dbReference type="Gene3D" id="3.90.470.20">
    <property type="entry name" value="4'-phosphopantetheinyl transferase domain"/>
    <property type="match status" value="1"/>
</dbReference>
<dbReference type="Proteomes" id="UP000199354">
    <property type="component" value="Unassembled WGS sequence"/>
</dbReference>
<accession>A0A1G5IJW8</accession>
<dbReference type="SUPFAM" id="SSF56214">
    <property type="entry name" value="4'-phosphopantetheinyl transferase"/>
    <property type="match status" value="2"/>
</dbReference>
<keyword evidence="1 3" id="KW-0808">Transferase</keyword>
<reference evidence="3 4" key="1">
    <citation type="submission" date="2016-10" db="EMBL/GenBank/DDBJ databases">
        <authorList>
            <person name="de Groot N.N."/>
        </authorList>
    </citation>
    <scope>NUCLEOTIDE SEQUENCE [LARGE SCALE GENOMIC DNA]</scope>
    <source>
        <strain evidence="3 4">CGMCC 1.7031</strain>
    </source>
</reference>
<keyword evidence="4" id="KW-1185">Reference proteome</keyword>
<dbReference type="InterPro" id="IPR037143">
    <property type="entry name" value="4-PPantetheinyl_Trfase_dom_sf"/>
</dbReference>
<dbReference type="OrthoDB" id="1190494at2"/>
<proteinExistence type="predicted"/>
<sequence>MPLYRTIHHDPHTQIHIWKITERESDLLSQVTLNEKNQLRLQGMKSELHRRGFLSVRKLLQHVGYSDFDLYYDQTGKPHLHDGRHISITHSHEFSAIVLSDQNIGIDMEKQREKIKIIADKFTAPLEETYLNRESDDYIQKLTVIWGTKEAIFKVRNEIGISFKDHIALLPFEINDQKANAILSFNQTTADFSVCFEEIENFTLVYVVENTKP</sequence>
<name>A0A1G5IJW8_9FLAO</name>
<dbReference type="EMBL" id="FMVF01000010">
    <property type="protein sequence ID" value="SCY76415.1"/>
    <property type="molecule type" value="Genomic_DNA"/>
</dbReference>
<evidence type="ECO:0000313" key="3">
    <source>
        <dbReference type="EMBL" id="SCY76415.1"/>
    </source>
</evidence>
<dbReference type="Pfam" id="PF01648">
    <property type="entry name" value="ACPS"/>
    <property type="match status" value="1"/>
</dbReference>
<dbReference type="AlphaFoldDB" id="A0A1G5IJW8"/>
<gene>
    <name evidence="3" type="ORF">SAMN02927903_02291</name>
</gene>
<dbReference type="STRING" id="490189.SAMN02927903_02291"/>